<reference evidence="1" key="1">
    <citation type="submission" date="2023-08" db="EMBL/GenBank/DDBJ databases">
        <title>A de novo genome assembly of Solanum verrucosum Schlechtendal, a Mexican diploid species geographically isolated from the other diploid A-genome species in potato relatives.</title>
        <authorList>
            <person name="Hosaka K."/>
        </authorList>
    </citation>
    <scope>NUCLEOTIDE SEQUENCE</scope>
    <source>
        <tissue evidence="1">Young leaves</tissue>
    </source>
</reference>
<protein>
    <submittedName>
        <fullName evidence="1">Uncharacterized protein</fullName>
    </submittedName>
</protein>
<evidence type="ECO:0000313" key="2">
    <source>
        <dbReference type="Proteomes" id="UP001234989"/>
    </source>
</evidence>
<accession>A0AAF0UV35</accession>
<dbReference type="EMBL" id="CP133621">
    <property type="protein sequence ID" value="WMV51959.1"/>
    <property type="molecule type" value="Genomic_DNA"/>
</dbReference>
<keyword evidence="2" id="KW-1185">Reference proteome</keyword>
<name>A0AAF0UV35_SOLVR</name>
<proteinExistence type="predicted"/>
<dbReference type="AlphaFoldDB" id="A0AAF0UV35"/>
<organism evidence="1 2">
    <name type="scientific">Solanum verrucosum</name>
    <dbReference type="NCBI Taxonomy" id="315347"/>
    <lineage>
        <taxon>Eukaryota</taxon>
        <taxon>Viridiplantae</taxon>
        <taxon>Streptophyta</taxon>
        <taxon>Embryophyta</taxon>
        <taxon>Tracheophyta</taxon>
        <taxon>Spermatophyta</taxon>
        <taxon>Magnoliopsida</taxon>
        <taxon>eudicotyledons</taxon>
        <taxon>Gunneridae</taxon>
        <taxon>Pentapetalae</taxon>
        <taxon>asterids</taxon>
        <taxon>lamiids</taxon>
        <taxon>Solanales</taxon>
        <taxon>Solanaceae</taxon>
        <taxon>Solanoideae</taxon>
        <taxon>Solaneae</taxon>
        <taxon>Solanum</taxon>
    </lineage>
</organism>
<sequence length="53" mass="6228">MFVERLVTSKFASTLLERTLRALLLIKKTMLQQQLKILMQMTFLGQKFLLLLS</sequence>
<dbReference type="Proteomes" id="UP001234989">
    <property type="component" value="Chromosome 10"/>
</dbReference>
<gene>
    <name evidence="1" type="ORF">MTR67_045344</name>
</gene>
<evidence type="ECO:0000313" key="1">
    <source>
        <dbReference type="EMBL" id="WMV51959.1"/>
    </source>
</evidence>